<accession>A0ABD0L291</accession>
<evidence type="ECO:0000313" key="2">
    <source>
        <dbReference type="Proteomes" id="UP001519460"/>
    </source>
</evidence>
<name>A0ABD0L291_9CAEN</name>
<evidence type="ECO:0000313" key="1">
    <source>
        <dbReference type="EMBL" id="KAK7493517.1"/>
    </source>
</evidence>
<dbReference type="EMBL" id="JACVVK020000092">
    <property type="protein sequence ID" value="KAK7493517.1"/>
    <property type="molecule type" value="Genomic_DNA"/>
</dbReference>
<proteinExistence type="predicted"/>
<protein>
    <submittedName>
        <fullName evidence="1">Uncharacterized protein</fullName>
    </submittedName>
</protein>
<organism evidence="1 2">
    <name type="scientific">Batillaria attramentaria</name>
    <dbReference type="NCBI Taxonomy" id="370345"/>
    <lineage>
        <taxon>Eukaryota</taxon>
        <taxon>Metazoa</taxon>
        <taxon>Spiralia</taxon>
        <taxon>Lophotrochozoa</taxon>
        <taxon>Mollusca</taxon>
        <taxon>Gastropoda</taxon>
        <taxon>Caenogastropoda</taxon>
        <taxon>Sorbeoconcha</taxon>
        <taxon>Cerithioidea</taxon>
        <taxon>Batillariidae</taxon>
        <taxon>Batillaria</taxon>
    </lineage>
</organism>
<comment type="caution">
    <text evidence="1">The sequence shown here is derived from an EMBL/GenBank/DDBJ whole genome shotgun (WGS) entry which is preliminary data.</text>
</comment>
<keyword evidence="2" id="KW-1185">Reference proteome</keyword>
<reference evidence="1 2" key="1">
    <citation type="journal article" date="2023" name="Sci. Data">
        <title>Genome assembly of the Korean intertidal mud-creeper Batillaria attramentaria.</title>
        <authorList>
            <person name="Patra A.K."/>
            <person name="Ho P.T."/>
            <person name="Jun S."/>
            <person name="Lee S.J."/>
            <person name="Kim Y."/>
            <person name="Won Y.J."/>
        </authorList>
    </citation>
    <scope>NUCLEOTIDE SEQUENCE [LARGE SCALE GENOMIC DNA]</scope>
    <source>
        <strain evidence="1">Wonlab-2016</strain>
    </source>
</reference>
<dbReference type="AlphaFoldDB" id="A0ABD0L291"/>
<dbReference type="Proteomes" id="UP001519460">
    <property type="component" value="Unassembled WGS sequence"/>
</dbReference>
<gene>
    <name evidence="1" type="ORF">BaRGS_00015228</name>
</gene>
<sequence length="203" mass="22691">MDYQGQRVALNETGVHNGEPYNVFYLYYFPANTVYVVENDTCEARHVVGSVTRHCNDMPNNYTVEPIFESVGSVGKDGVISKGIRGIINGLGYFYTYDWDDNTPLMVETQGNLERDYNVVETLFETLGLFGKNGVFCEGSRGLTKEGAGYYYSYQMNSVPLTEETHGVLNGVPTYLVTNFYNVTTGIRDASIFTPPDICLKAK</sequence>